<dbReference type="Gene3D" id="3.60.15.10">
    <property type="entry name" value="Ribonuclease Z/Hydroxyacylglutathione hydrolase-like"/>
    <property type="match status" value="1"/>
</dbReference>
<reference evidence="2" key="1">
    <citation type="submission" date="2020-05" db="EMBL/GenBank/DDBJ databases">
        <authorList>
            <person name="Chiriac C."/>
            <person name="Salcher M."/>
            <person name="Ghai R."/>
            <person name="Kavagutti S V."/>
        </authorList>
    </citation>
    <scope>NUCLEOTIDE SEQUENCE</scope>
</reference>
<feature type="domain" description="Metallo-beta-lactamase" evidence="1">
    <location>
        <begin position="29"/>
        <end position="217"/>
    </location>
</feature>
<protein>
    <submittedName>
        <fullName evidence="2">Unannotated protein</fullName>
    </submittedName>
</protein>
<dbReference type="InterPro" id="IPR050855">
    <property type="entry name" value="NDM-1-like"/>
</dbReference>
<accession>A0A6J6EX81</accession>
<dbReference type="AlphaFoldDB" id="A0A6J6EX81"/>
<organism evidence="2">
    <name type="scientific">freshwater metagenome</name>
    <dbReference type="NCBI Taxonomy" id="449393"/>
    <lineage>
        <taxon>unclassified sequences</taxon>
        <taxon>metagenomes</taxon>
        <taxon>ecological metagenomes</taxon>
    </lineage>
</organism>
<sequence>MNRTVLPSDRPLGPHTTALIGLDGGRYPAGNSLVVRGRDATAIIDPSTSMRTRPDVAEWSAPGAVDRVVLTHAHEDHLAGVHLFPTASVHIHEHDLPGARSLDGLMRIYGMAPEAERVFREVVVRDFTYVERPDAVGFADGHTIDLGGVTITAIHLPGHTRGHCGMLVEPDGVFVTGDIDLSAFGPYYGDEWSSLDDFERSLARAREVDARWYLTFHHRGVIEGRDAYLDALDTFTAVIGRREDEMVAFADEPRSLEDFVAHRFVYRPHVTLPFVDTVERRSAAMSISRLVAAGRMHEVAADRWQARPPATNGPTGD</sequence>
<proteinExistence type="predicted"/>
<dbReference type="Pfam" id="PF00753">
    <property type="entry name" value="Lactamase_B"/>
    <property type="match status" value="1"/>
</dbReference>
<dbReference type="PANTHER" id="PTHR42951:SF22">
    <property type="entry name" value="METALLO BETA-LACTAMASE SUPERFAMILY LIPOPROTEIN"/>
    <property type="match status" value="1"/>
</dbReference>
<dbReference type="InterPro" id="IPR036866">
    <property type="entry name" value="RibonucZ/Hydroxyglut_hydro"/>
</dbReference>
<dbReference type="EMBL" id="CAEZSR010000142">
    <property type="protein sequence ID" value="CAB4579343.1"/>
    <property type="molecule type" value="Genomic_DNA"/>
</dbReference>
<gene>
    <name evidence="2" type="ORF">UFOPK1493_02950</name>
</gene>
<dbReference type="SUPFAM" id="SSF56281">
    <property type="entry name" value="Metallo-hydrolase/oxidoreductase"/>
    <property type="match status" value="1"/>
</dbReference>
<evidence type="ECO:0000313" key="2">
    <source>
        <dbReference type="EMBL" id="CAB4579343.1"/>
    </source>
</evidence>
<dbReference type="PANTHER" id="PTHR42951">
    <property type="entry name" value="METALLO-BETA-LACTAMASE DOMAIN-CONTAINING"/>
    <property type="match status" value="1"/>
</dbReference>
<name>A0A6J6EX81_9ZZZZ</name>
<dbReference type="SMART" id="SM00849">
    <property type="entry name" value="Lactamase_B"/>
    <property type="match status" value="1"/>
</dbReference>
<dbReference type="InterPro" id="IPR001279">
    <property type="entry name" value="Metallo-B-lactamas"/>
</dbReference>
<evidence type="ECO:0000259" key="1">
    <source>
        <dbReference type="SMART" id="SM00849"/>
    </source>
</evidence>
<dbReference type="CDD" id="cd06262">
    <property type="entry name" value="metallo-hydrolase-like_MBL-fold"/>
    <property type="match status" value="1"/>
</dbReference>